<evidence type="ECO:0000256" key="4">
    <source>
        <dbReference type="ARBA" id="ARBA00022801"/>
    </source>
</evidence>
<evidence type="ECO:0000256" key="1">
    <source>
        <dbReference type="ARBA" id="ARBA00022649"/>
    </source>
</evidence>
<dbReference type="Proteomes" id="UP000245469">
    <property type="component" value="Unassembled WGS sequence"/>
</dbReference>
<dbReference type="GO" id="GO:0090729">
    <property type="term" value="F:toxin activity"/>
    <property type="evidence" value="ECO:0007669"/>
    <property type="project" value="UniProtKB-KW"/>
</dbReference>
<dbReference type="PANTHER" id="PTHR35901:SF1">
    <property type="entry name" value="EXONUCLEASE VAPC9"/>
    <property type="match status" value="1"/>
</dbReference>
<dbReference type="GO" id="GO:0000287">
    <property type="term" value="F:magnesium ion binding"/>
    <property type="evidence" value="ECO:0007669"/>
    <property type="project" value="UniProtKB-UniRule"/>
</dbReference>
<name>A0A316ABK7_9ACTN</name>
<proteinExistence type="inferred from homology"/>
<dbReference type="InterPro" id="IPR002716">
    <property type="entry name" value="PIN_dom"/>
</dbReference>
<comment type="caution">
    <text evidence="8">The sequence shown here is derived from an EMBL/GenBank/DDBJ whole genome shotgun (WGS) entry which is preliminary data.</text>
</comment>
<dbReference type="EC" id="3.1.-.-" evidence="6"/>
<gene>
    <name evidence="6" type="primary">vapC</name>
    <name evidence="8" type="ORF">BXY45_10414</name>
</gene>
<keyword evidence="1 6" id="KW-1277">Toxin-antitoxin system</keyword>
<keyword evidence="3 6" id="KW-0479">Metal-binding</keyword>
<dbReference type="GO" id="GO:0016787">
    <property type="term" value="F:hydrolase activity"/>
    <property type="evidence" value="ECO:0007669"/>
    <property type="project" value="UniProtKB-KW"/>
</dbReference>
<comment type="similarity">
    <text evidence="6">Belongs to the PINc/VapC protein family.</text>
</comment>
<dbReference type="RefSeq" id="WP_109773183.1">
    <property type="nucleotide sequence ID" value="NZ_QGDQ01000004.1"/>
</dbReference>
<feature type="domain" description="PIN" evidence="7">
    <location>
        <begin position="4"/>
        <end position="123"/>
    </location>
</feature>
<dbReference type="InterPro" id="IPR022907">
    <property type="entry name" value="VapC_family"/>
</dbReference>
<dbReference type="HAMAP" id="MF_00265">
    <property type="entry name" value="VapC_Nob1"/>
    <property type="match status" value="1"/>
</dbReference>
<evidence type="ECO:0000256" key="2">
    <source>
        <dbReference type="ARBA" id="ARBA00022722"/>
    </source>
</evidence>
<dbReference type="PANTHER" id="PTHR35901">
    <property type="entry name" value="RIBONUCLEASE VAPC3"/>
    <property type="match status" value="1"/>
</dbReference>
<dbReference type="SUPFAM" id="SSF88723">
    <property type="entry name" value="PIN domain-like"/>
    <property type="match status" value="1"/>
</dbReference>
<evidence type="ECO:0000313" key="8">
    <source>
        <dbReference type="EMBL" id="PWJ55093.1"/>
    </source>
</evidence>
<dbReference type="Gene3D" id="3.40.50.1010">
    <property type="entry name" value="5'-nuclease"/>
    <property type="match status" value="1"/>
</dbReference>
<keyword evidence="5 6" id="KW-0460">Magnesium</keyword>
<keyword evidence="9" id="KW-1185">Reference proteome</keyword>
<protein>
    <recommendedName>
        <fullName evidence="6">Ribonuclease VapC</fullName>
        <shortName evidence="6">RNase VapC</shortName>
        <ecNumber evidence="6">3.1.-.-</ecNumber>
    </recommendedName>
    <alternativeName>
        <fullName evidence="6">Toxin VapC</fullName>
    </alternativeName>
</protein>
<reference evidence="8 9" key="1">
    <citation type="submission" date="2018-03" db="EMBL/GenBank/DDBJ databases">
        <title>Genomic Encyclopedia of Archaeal and Bacterial Type Strains, Phase II (KMG-II): from individual species to whole genera.</title>
        <authorList>
            <person name="Goeker M."/>
        </authorList>
    </citation>
    <scope>NUCLEOTIDE SEQUENCE [LARGE SCALE GENOMIC DNA]</scope>
    <source>
        <strain evidence="8 9">DSM 44889</strain>
    </source>
</reference>
<evidence type="ECO:0000313" key="9">
    <source>
        <dbReference type="Proteomes" id="UP000245469"/>
    </source>
</evidence>
<accession>A0A316ABK7</accession>
<dbReference type="EMBL" id="QGDQ01000004">
    <property type="protein sequence ID" value="PWJ55093.1"/>
    <property type="molecule type" value="Genomic_DNA"/>
</dbReference>
<keyword evidence="4 6" id="KW-0378">Hydrolase</keyword>
<feature type="binding site" evidence="6">
    <location>
        <position position="101"/>
    </location>
    <ligand>
        <name>Mg(2+)</name>
        <dbReference type="ChEBI" id="CHEBI:18420"/>
    </ligand>
</feature>
<dbReference type="AlphaFoldDB" id="A0A316ABK7"/>
<evidence type="ECO:0000256" key="5">
    <source>
        <dbReference type="ARBA" id="ARBA00022842"/>
    </source>
</evidence>
<dbReference type="Pfam" id="PF01850">
    <property type="entry name" value="PIN"/>
    <property type="match status" value="1"/>
</dbReference>
<dbReference type="CDD" id="cd09874">
    <property type="entry name" value="PIN_MT3492-like"/>
    <property type="match status" value="1"/>
</dbReference>
<evidence type="ECO:0000259" key="7">
    <source>
        <dbReference type="Pfam" id="PF01850"/>
    </source>
</evidence>
<dbReference type="OrthoDB" id="1525146at2"/>
<keyword evidence="2 6" id="KW-0540">Nuclease</keyword>
<dbReference type="InterPro" id="IPR051619">
    <property type="entry name" value="TypeII_TA_RNase_PINc/VapC"/>
</dbReference>
<keyword evidence="6" id="KW-0800">Toxin</keyword>
<organism evidence="8 9">
    <name type="scientific">Quadrisphaera granulorum</name>
    <dbReference type="NCBI Taxonomy" id="317664"/>
    <lineage>
        <taxon>Bacteria</taxon>
        <taxon>Bacillati</taxon>
        <taxon>Actinomycetota</taxon>
        <taxon>Actinomycetes</taxon>
        <taxon>Kineosporiales</taxon>
        <taxon>Kineosporiaceae</taxon>
        <taxon>Quadrisphaera</taxon>
    </lineage>
</organism>
<evidence type="ECO:0000256" key="3">
    <source>
        <dbReference type="ARBA" id="ARBA00022723"/>
    </source>
</evidence>
<dbReference type="InterPro" id="IPR029060">
    <property type="entry name" value="PIN-like_dom_sf"/>
</dbReference>
<feature type="binding site" evidence="6">
    <location>
        <position position="6"/>
    </location>
    <ligand>
        <name>Mg(2+)</name>
        <dbReference type="ChEBI" id="CHEBI:18420"/>
    </ligand>
</feature>
<sequence>MIAYFDTSSLVPLLVTEAGSAMARRLWDGAEVVVVTRLAHVEASAALAAAERAGRIDASQESAARALLETLWASVVVLELDETLMRAASQLTRNHGLRGYDAVHAAAAVRLGSDDDIVAVSGDRTMLAAWQRIGLVTVNTSAAT</sequence>
<dbReference type="GO" id="GO:0004540">
    <property type="term" value="F:RNA nuclease activity"/>
    <property type="evidence" value="ECO:0007669"/>
    <property type="project" value="InterPro"/>
</dbReference>
<comment type="cofactor">
    <cofactor evidence="6">
        <name>Mg(2+)</name>
        <dbReference type="ChEBI" id="CHEBI:18420"/>
    </cofactor>
</comment>
<comment type="function">
    <text evidence="6">Toxic component of a toxin-antitoxin (TA) system. An RNase.</text>
</comment>
<evidence type="ECO:0000256" key="6">
    <source>
        <dbReference type="HAMAP-Rule" id="MF_00265"/>
    </source>
</evidence>